<reference evidence="7" key="1">
    <citation type="journal article" date="2019" name="Int. J. Syst. Evol. Microbiol.">
        <title>The Global Catalogue of Microorganisms (GCM) 10K type strain sequencing project: providing services to taxonomists for standard genome sequencing and annotation.</title>
        <authorList>
            <consortium name="The Broad Institute Genomics Platform"/>
            <consortium name="The Broad Institute Genome Sequencing Center for Infectious Disease"/>
            <person name="Wu L."/>
            <person name="Ma J."/>
        </authorList>
    </citation>
    <scope>NUCLEOTIDE SEQUENCE [LARGE SCALE GENOMIC DNA]</scope>
    <source>
        <strain evidence="7">DFY28</strain>
    </source>
</reference>
<dbReference type="Pfam" id="PF09339">
    <property type="entry name" value="HTH_IclR"/>
    <property type="match status" value="1"/>
</dbReference>
<dbReference type="InterPro" id="IPR014757">
    <property type="entry name" value="Tscrpt_reg_IclR_C"/>
</dbReference>
<feature type="domain" description="HTH iclR-type" evidence="4">
    <location>
        <begin position="18"/>
        <end position="81"/>
    </location>
</feature>
<dbReference type="InterPro" id="IPR029016">
    <property type="entry name" value="GAF-like_dom_sf"/>
</dbReference>
<proteinExistence type="predicted"/>
<dbReference type="RefSeq" id="WP_239022259.1">
    <property type="nucleotide sequence ID" value="NZ_CP034929.1"/>
</dbReference>
<dbReference type="PROSITE" id="PS51077">
    <property type="entry name" value="HTH_ICLR"/>
    <property type="match status" value="1"/>
</dbReference>
<dbReference type="InterPro" id="IPR011991">
    <property type="entry name" value="ArsR-like_HTH"/>
</dbReference>
<dbReference type="EMBL" id="JBHSQI010000001">
    <property type="protein sequence ID" value="MFC6152349.1"/>
    <property type="molecule type" value="Genomic_DNA"/>
</dbReference>
<keyword evidence="2" id="KW-0238">DNA-binding</keyword>
<dbReference type="InterPro" id="IPR050707">
    <property type="entry name" value="HTH_MetabolicPath_Reg"/>
</dbReference>
<dbReference type="Gene3D" id="3.30.450.40">
    <property type="match status" value="1"/>
</dbReference>
<evidence type="ECO:0000259" key="5">
    <source>
        <dbReference type="PROSITE" id="PS51078"/>
    </source>
</evidence>
<name>A0ABW1QUX4_9ACTN</name>
<gene>
    <name evidence="6" type="ORF">ACFPWU_01555</name>
</gene>
<dbReference type="InterPro" id="IPR036390">
    <property type="entry name" value="WH_DNA-bd_sf"/>
</dbReference>
<protein>
    <submittedName>
        <fullName evidence="6">IclR family transcriptional regulator</fullName>
    </submittedName>
</protein>
<sequence>MALELEAADAAKAGTTTIATVERAADLLLHMASAVGPDFGITELAEELGVSKTAVHRLLATLRNSGMVTLEPRTRRYSLGVSALRLGLSYLDRVDVRRMGRPAIEDLADRTGETATLSVMLGGHERICVDQVLPDREVILSVRMGEPFPLHAGSAGMAFLAFLPAEARAAYLASPRLASLTANTVTDPARLAEIIDEVRERGWSESNGTRRVGAASIAAPVLSHEGFPIAAVGLCGPAERFLEHREECVAELLVASRELSRRFGWND</sequence>
<keyword evidence="1" id="KW-0805">Transcription regulation</keyword>
<organism evidence="6 7">
    <name type="scientific">Nocardioides yefusunii</name>
    <dbReference type="NCBI Taxonomy" id="2500546"/>
    <lineage>
        <taxon>Bacteria</taxon>
        <taxon>Bacillati</taxon>
        <taxon>Actinomycetota</taxon>
        <taxon>Actinomycetes</taxon>
        <taxon>Propionibacteriales</taxon>
        <taxon>Nocardioidaceae</taxon>
        <taxon>Nocardioides</taxon>
    </lineage>
</organism>
<dbReference type="CDD" id="cd00090">
    <property type="entry name" value="HTH_ARSR"/>
    <property type="match status" value="1"/>
</dbReference>
<dbReference type="Gene3D" id="1.10.10.10">
    <property type="entry name" value="Winged helix-like DNA-binding domain superfamily/Winged helix DNA-binding domain"/>
    <property type="match status" value="1"/>
</dbReference>
<evidence type="ECO:0000313" key="6">
    <source>
        <dbReference type="EMBL" id="MFC6152349.1"/>
    </source>
</evidence>
<dbReference type="PANTHER" id="PTHR30136">
    <property type="entry name" value="HELIX-TURN-HELIX TRANSCRIPTIONAL REGULATOR, ICLR FAMILY"/>
    <property type="match status" value="1"/>
</dbReference>
<dbReference type="InterPro" id="IPR005471">
    <property type="entry name" value="Tscrpt_reg_IclR_N"/>
</dbReference>
<dbReference type="Pfam" id="PF01614">
    <property type="entry name" value="IclR_C"/>
    <property type="match status" value="1"/>
</dbReference>
<dbReference type="SUPFAM" id="SSF55781">
    <property type="entry name" value="GAF domain-like"/>
    <property type="match status" value="1"/>
</dbReference>
<evidence type="ECO:0000256" key="3">
    <source>
        <dbReference type="ARBA" id="ARBA00023163"/>
    </source>
</evidence>
<evidence type="ECO:0000256" key="2">
    <source>
        <dbReference type="ARBA" id="ARBA00023125"/>
    </source>
</evidence>
<accession>A0ABW1QUX4</accession>
<dbReference type="SMART" id="SM00346">
    <property type="entry name" value="HTH_ICLR"/>
    <property type="match status" value="1"/>
</dbReference>
<evidence type="ECO:0000259" key="4">
    <source>
        <dbReference type="PROSITE" id="PS51077"/>
    </source>
</evidence>
<dbReference type="InterPro" id="IPR036388">
    <property type="entry name" value="WH-like_DNA-bd_sf"/>
</dbReference>
<evidence type="ECO:0000256" key="1">
    <source>
        <dbReference type="ARBA" id="ARBA00023015"/>
    </source>
</evidence>
<dbReference type="SUPFAM" id="SSF46785">
    <property type="entry name" value="Winged helix' DNA-binding domain"/>
    <property type="match status" value="1"/>
</dbReference>
<comment type="caution">
    <text evidence="6">The sequence shown here is derived from an EMBL/GenBank/DDBJ whole genome shotgun (WGS) entry which is preliminary data.</text>
</comment>
<keyword evidence="7" id="KW-1185">Reference proteome</keyword>
<feature type="domain" description="IclR-ED" evidence="5">
    <location>
        <begin position="82"/>
        <end position="265"/>
    </location>
</feature>
<dbReference type="PROSITE" id="PS51078">
    <property type="entry name" value="ICLR_ED"/>
    <property type="match status" value="1"/>
</dbReference>
<keyword evidence="3" id="KW-0804">Transcription</keyword>
<dbReference type="PANTHER" id="PTHR30136:SF8">
    <property type="entry name" value="TRANSCRIPTIONAL REGULATORY PROTEIN"/>
    <property type="match status" value="1"/>
</dbReference>
<dbReference type="Proteomes" id="UP001596098">
    <property type="component" value="Unassembled WGS sequence"/>
</dbReference>
<evidence type="ECO:0000313" key="7">
    <source>
        <dbReference type="Proteomes" id="UP001596098"/>
    </source>
</evidence>